<reference evidence="7 8" key="1">
    <citation type="submission" date="2016-09" db="EMBL/GenBank/DDBJ databases">
        <authorList>
            <person name="Capua I."/>
            <person name="De Benedictis P."/>
            <person name="Joannis T."/>
            <person name="Lombin L.H."/>
            <person name="Cattoli G."/>
        </authorList>
    </citation>
    <scope>NUCLEOTIDE SEQUENCE [LARGE SCALE GENOMIC DNA]</scope>
    <source>
        <strain evidence="7 8">A7P-90m</strain>
    </source>
</reference>
<dbReference type="GO" id="GO:0017004">
    <property type="term" value="P:cytochrome complex assembly"/>
    <property type="evidence" value="ECO:0007669"/>
    <property type="project" value="UniProtKB-KW"/>
</dbReference>
<feature type="signal peptide" evidence="5">
    <location>
        <begin position="1"/>
        <end position="19"/>
    </location>
</feature>
<evidence type="ECO:0000256" key="4">
    <source>
        <dbReference type="ARBA" id="ARBA00023284"/>
    </source>
</evidence>
<gene>
    <name evidence="7" type="ORF">SAMN05216323_105224</name>
</gene>
<dbReference type="GO" id="GO:0016853">
    <property type="term" value="F:isomerase activity"/>
    <property type="evidence" value="ECO:0007669"/>
    <property type="project" value="UniProtKB-KW"/>
</dbReference>
<dbReference type="SUPFAM" id="SSF52833">
    <property type="entry name" value="Thioredoxin-like"/>
    <property type="match status" value="1"/>
</dbReference>
<dbReference type="GO" id="GO:0016491">
    <property type="term" value="F:oxidoreductase activity"/>
    <property type="evidence" value="ECO:0007669"/>
    <property type="project" value="InterPro"/>
</dbReference>
<evidence type="ECO:0000259" key="6">
    <source>
        <dbReference type="PROSITE" id="PS51352"/>
    </source>
</evidence>
<dbReference type="InterPro" id="IPR036249">
    <property type="entry name" value="Thioredoxin-like_sf"/>
</dbReference>
<dbReference type="CDD" id="cd02966">
    <property type="entry name" value="TlpA_like_family"/>
    <property type="match status" value="1"/>
</dbReference>
<sequence>MIRHVAVIAFLLFSLSGNGQVVVTGKVSTFVGDSVVSIPMPIDGFFNREFVTEADSYPIKADSSFRAVLPILQPAFIIMKVGKLSVLLLVFPGDSLFVTLQYDVHSPPKLTIGGSNAAGHEYYNHKYYGINPFVRWKSFIDIAETAKPESIRILAEKQVQLFVSPYDSIASLGLITPEYNALIKREVEFSCTNSLHDPLDSKYEGTKSAAIDSFRHSTVIKLNVFGVENRMLFSYATMVMKCMNWPICIQTYPLSLKEKQKWSTFKVYVNRAYTPKWVQSMLFARGIRVNFEMAADEFDVVKGFALYKQEFPQSGYTPYLERLQEQYFQRKALSATSVHFIDSSRQYSTLDSLLSENYRGSYVFIDVWATWCNPCRMEFAHSAQVHKLLGKYGVKMLYLSVDSDKAEKAWRSVATSSGLEGDHYRVSKAFYDNLRTAIYNKGEKLGVPRYVLVSPDGKILDNDMPRPSFNQELDYRLKELLGK</sequence>
<dbReference type="EMBL" id="FMYP01000052">
    <property type="protein sequence ID" value="SDC80377.1"/>
    <property type="molecule type" value="Genomic_DNA"/>
</dbReference>
<dbReference type="PANTHER" id="PTHR42852:SF6">
    <property type="entry name" value="THIOL:DISULFIDE INTERCHANGE PROTEIN DSBE"/>
    <property type="match status" value="1"/>
</dbReference>
<dbReference type="RefSeq" id="WP_092439593.1">
    <property type="nucleotide sequence ID" value="NZ_FMYP01000052.1"/>
</dbReference>
<accession>A0A1G6PLV3</accession>
<keyword evidence="2" id="KW-0201">Cytochrome c-type biogenesis</keyword>
<keyword evidence="3" id="KW-1015">Disulfide bond</keyword>
<comment type="subcellular location">
    <subcellularLocation>
        <location evidence="1">Cell envelope</location>
    </subcellularLocation>
</comment>
<protein>
    <submittedName>
        <fullName evidence="7">Thiol-disulfide isomerase or thioredoxin</fullName>
    </submittedName>
</protein>
<name>A0A1G6PLV3_9BACT</name>
<dbReference type="InterPro" id="IPR013766">
    <property type="entry name" value="Thioredoxin_domain"/>
</dbReference>
<evidence type="ECO:0000313" key="7">
    <source>
        <dbReference type="EMBL" id="SDC80377.1"/>
    </source>
</evidence>
<dbReference type="InterPro" id="IPR000866">
    <property type="entry name" value="AhpC/TSA"/>
</dbReference>
<evidence type="ECO:0000256" key="5">
    <source>
        <dbReference type="SAM" id="SignalP"/>
    </source>
</evidence>
<dbReference type="Gene3D" id="3.40.30.10">
    <property type="entry name" value="Glutaredoxin"/>
    <property type="match status" value="1"/>
</dbReference>
<keyword evidence="8" id="KW-1185">Reference proteome</keyword>
<evidence type="ECO:0000256" key="2">
    <source>
        <dbReference type="ARBA" id="ARBA00022748"/>
    </source>
</evidence>
<keyword evidence="4" id="KW-0676">Redox-active center</keyword>
<evidence type="ECO:0000256" key="1">
    <source>
        <dbReference type="ARBA" id="ARBA00004196"/>
    </source>
</evidence>
<dbReference type="OrthoDB" id="736810at2"/>
<dbReference type="PROSITE" id="PS51352">
    <property type="entry name" value="THIOREDOXIN_2"/>
    <property type="match status" value="1"/>
</dbReference>
<dbReference type="Pfam" id="PF00578">
    <property type="entry name" value="AhpC-TSA"/>
    <property type="match status" value="1"/>
</dbReference>
<feature type="chain" id="PRO_5011620287" evidence="5">
    <location>
        <begin position="20"/>
        <end position="483"/>
    </location>
</feature>
<keyword evidence="7" id="KW-0413">Isomerase</keyword>
<dbReference type="GO" id="GO:0016209">
    <property type="term" value="F:antioxidant activity"/>
    <property type="evidence" value="ECO:0007669"/>
    <property type="project" value="InterPro"/>
</dbReference>
<dbReference type="Proteomes" id="UP000199452">
    <property type="component" value="Unassembled WGS sequence"/>
</dbReference>
<feature type="domain" description="Thioredoxin" evidence="6">
    <location>
        <begin position="326"/>
        <end position="482"/>
    </location>
</feature>
<dbReference type="GO" id="GO:0030313">
    <property type="term" value="C:cell envelope"/>
    <property type="evidence" value="ECO:0007669"/>
    <property type="project" value="UniProtKB-SubCell"/>
</dbReference>
<keyword evidence="5" id="KW-0732">Signal</keyword>
<evidence type="ECO:0000256" key="3">
    <source>
        <dbReference type="ARBA" id="ARBA00023157"/>
    </source>
</evidence>
<organism evidence="7 8">
    <name type="scientific">Williamwhitmania taraxaci</name>
    <dbReference type="NCBI Taxonomy" id="1640674"/>
    <lineage>
        <taxon>Bacteria</taxon>
        <taxon>Pseudomonadati</taxon>
        <taxon>Bacteroidota</taxon>
        <taxon>Bacteroidia</taxon>
        <taxon>Bacteroidales</taxon>
        <taxon>Williamwhitmaniaceae</taxon>
        <taxon>Williamwhitmania</taxon>
    </lineage>
</organism>
<dbReference type="AlphaFoldDB" id="A0A1G6PLV3"/>
<dbReference type="InterPro" id="IPR050553">
    <property type="entry name" value="Thioredoxin_ResA/DsbE_sf"/>
</dbReference>
<evidence type="ECO:0000313" key="8">
    <source>
        <dbReference type="Proteomes" id="UP000199452"/>
    </source>
</evidence>
<dbReference type="PANTHER" id="PTHR42852">
    <property type="entry name" value="THIOL:DISULFIDE INTERCHANGE PROTEIN DSBE"/>
    <property type="match status" value="1"/>
</dbReference>
<proteinExistence type="predicted"/>
<dbReference type="STRING" id="1640674.SAMN05216323_105224"/>